<dbReference type="InterPro" id="IPR042047">
    <property type="entry name" value="SleB_dom1"/>
</dbReference>
<dbReference type="EMBL" id="JAGYPE010000006">
    <property type="protein sequence ID" value="MBS4186222.1"/>
    <property type="molecule type" value="Genomic_DNA"/>
</dbReference>
<sequence>MKKTYIKTLIVACVATSSFIGISKSAEAITQDRVATENIPISLEQKYGGITENDQQDNTSNYNRIDTEEIMQQPEKTKEVALHSTKPEIGITRQMPENQPESPAISISNNEKDLFARLVEAEAKGESYRGKVAVATVVLNRVESPHFPKTVTGVINQVVGHAYAFSPVQNGEIKKPASDESRQAVEEALTRKDRLNDSVYFYNPAIATDKWIRTRPVVMTIGHHVFAK</sequence>
<dbReference type="Pfam" id="PF07486">
    <property type="entry name" value="Hydrolase_2"/>
    <property type="match status" value="1"/>
</dbReference>
<keyword evidence="5" id="KW-1185">Reference proteome</keyword>
<name>A0A942T4U9_9BACI</name>
<dbReference type="GO" id="GO:0016787">
    <property type="term" value="F:hydrolase activity"/>
    <property type="evidence" value="ECO:0007669"/>
    <property type="project" value="UniProtKB-KW"/>
</dbReference>
<dbReference type="Gene3D" id="1.10.10.2520">
    <property type="entry name" value="Cell wall hydrolase SleB, domain 1"/>
    <property type="match status" value="1"/>
</dbReference>
<evidence type="ECO:0000313" key="3">
    <source>
        <dbReference type="EMBL" id="MBS4186222.1"/>
    </source>
</evidence>
<evidence type="ECO:0000313" key="4">
    <source>
        <dbReference type="EMBL" id="MCH6264593.1"/>
    </source>
</evidence>
<feature type="domain" description="Cell wall hydrolase SleB" evidence="2">
    <location>
        <begin position="125"/>
        <end position="227"/>
    </location>
</feature>
<dbReference type="Gene3D" id="6.20.240.60">
    <property type="match status" value="1"/>
</dbReference>
<dbReference type="RefSeq" id="WP_213146005.1">
    <property type="nucleotide sequence ID" value="NZ_JAGYPE020000003.1"/>
</dbReference>
<evidence type="ECO:0000256" key="1">
    <source>
        <dbReference type="SAM" id="SignalP"/>
    </source>
</evidence>
<dbReference type="AlphaFoldDB" id="A0A942T4U9"/>
<dbReference type="EMBL" id="JAGYPE020000003">
    <property type="protein sequence ID" value="MCH6264593.1"/>
    <property type="molecule type" value="Genomic_DNA"/>
</dbReference>
<proteinExistence type="predicted"/>
<dbReference type="Proteomes" id="UP000677265">
    <property type="component" value="Unassembled WGS sequence"/>
</dbReference>
<keyword evidence="1" id="KW-0732">Signal</keyword>
<evidence type="ECO:0000313" key="5">
    <source>
        <dbReference type="Proteomes" id="UP000677265"/>
    </source>
</evidence>
<keyword evidence="3" id="KW-0378">Hydrolase</keyword>
<feature type="chain" id="PRO_5044697276" evidence="1">
    <location>
        <begin position="29"/>
        <end position="228"/>
    </location>
</feature>
<protein>
    <submittedName>
        <fullName evidence="3">Cell wall hydrolase</fullName>
    </submittedName>
</protein>
<dbReference type="InterPro" id="IPR011105">
    <property type="entry name" value="Cell_wall_hydrolase_SleB"/>
</dbReference>
<comment type="caution">
    <text evidence="3">The sequence shown here is derived from an EMBL/GenBank/DDBJ whole genome shotgun (WGS) entry which is preliminary data.</text>
</comment>
<evidence type="ECO:0000259" key="2">
    <source>
        <dbReference type="Pfam" id="PF07486"/>
    </source>
</evidence>
<gene>
    <name evidence="4" type="ORF">KHB02_003525</name>
    <name evidence="3" type="ORF">KHB02_33055</name>
</gene>
<accession>A0A942T4U9</accession>
<organism evidence="3">
    <name type="scientific">Neobacillus citreus</name>
    <dbReference type="NCBI Taxonomy" id="2833578"/>
    <lineage>
        <taxon>Bacteria</taxon>
        <taxon>Bacillati</taxon>
        <taxon>Bacillota</taxon>
        <taxon>Bacilli</taxon>
        <taxon>Bacillales</taxon>
        <taxon>Bacillaceae</taxon>
        <taxon>Neobacillus</taxon>
    </lineage>
</organism>
<feature type="signal peptide" evidence="1">
    <location>
        <begin position="1"/>
        <end position="28"/>
    </location>
</feature>
<reference evidence="3" key="1">
    <citation type="submission" date="2021-05" db="EMBL/GenBank/DDBJ databases">
        <title>Novel Bacillus species.</title>
        <authorList>
            <person name="Liu G."/>
        </authorList>
    </citation>
    <scope>NUCLEOTIDE SEQUENCE</scope>
    <source>
        <strain evidence="3 5">FJAT-50051</strain>
    </source>
</reference>